<dbReference type="eggNOG" id="ENOG5032YP1">
    <property type="taxonomic scope" value="Bacteria"/>
</dbReference>
<dbReference type="OrthoDB" id="7875768at2"/>
<dbReference type="AlphaFoldDB" id="M9RHA5"/>
<name>M9RHA5_9RHOB</name>
<organism evidence="2 3">
    <name type="scientific">Octadecabacter arcticus 238</name>
    <dbReference type="NCBI Taxonomy" id="391616"/>
    <lineage>
        <taxon>Bacteria</taxon>
        <taxon>Pseudomonadati</taxon>
        <taxon>Pseudomonadota</taxon>
        <taxon>Alphaproteobacteria</taxon>
        <taxon>Rhodobacterales</taxon>
        <taxon>Roseobacteraceae</taxon>
        <taxon>Octadecabacter</taxon>
    </lineage>
</organism>
<feature type="region of interest" description="Disordered" evidence="1">
    <location>
        <begin position="73"/>
        <end position="153"/>
    </location>
</feature>
<gene>
    <name evidence="2" type="ORF">OA238_c09490</name>
</gene>
<dbReference type="RefSeq" id="WP_015494363.1">
    <property type="nucleotide sequence ID" value="NC_020908.1"/>
</dbReference>
<dbReference type="HOGENOM" id="CLU_062229_0_0_5"/>
<evidence type="ECO:0000313" key="2">
    <source>
        <dbReference type="EMBL" id="AGI71148.1"/>
    </source>
</evidence>
<sequence length="368" mass="39887">MSDQVTNVEIEDVLSSIRRLVSDGDKARKRDLIPDVAKETPAENLSVDAAETGESQPDKFVLTPAFMVVDNDAVPGVETAAQEDDDDEESGWVEEVSDEQDMDQPEAAEHDGENEDNAAEAAPASVQPTDGAETDSTDIEGAHNDAPETDDALLKNMVWDSVNEGRKAGLAAVPPQADVAEVESIVTAKKPSDRSKLIASIAELEAAVTNDVQDFEPDGSEVEDEVMGETIAWPGSVVRSFEDVQDAEEAEHAVTDAEAEIDDAPISFEHREAAVEPAQEDPADAGEQRADDYGDDDDYSNDDDYSDDDLDGLLDVGNVSLDENALRALVSDVVREELTGPLGERITRNVRKLVRREIYRILSSKEFD</sequence>
<feature type="region of interest" description="Disordered" evidence="1">
    <location>
        <begin position="247"/>
        <end position="310"/>
    </location>
</feature>
<dbReference type="KEGG" id="oar:OA238_c09490"/>
<dbReference type="EMBL" id="CP003742">
    <property type="protein sequence ID" value="AGI71148.1"/>
    <property type="molecule type" value="Genomic_DNA"/>
</dbReference>
<feature type="region of interest" description="Disordered" evidence="1">
    <location>
        <begin position="24"/>
        <end position="57"/>
    </location>
</feature>
<feature type="compositionally biased region" description="Acidic residues" evidence="1">
    <location>
        <begin position="81"/>
        <end position="118"/>
    </location>
</feature>
<dbReference type="STRING" id="391616.OA238_c09490"/>
<proteinExistence type="predicted"/>
<keyword evidence="3" id="KW-1185">Reference proteome</keyword>
<dbReference type="Proteomes" id="UP000004688">
    <property type="component" value="Chromosome"/>
</dbReference>
<evidence type="ECO:0000256" key="1">
    <source>
        <dbReference type="SAM" id="MobiDB-lite"/>
    </source>
</evidence>
<accession>M9RHA5</accession>
<reference evidence="2 3" key="1">
    <citation type="journal article" date="2013" name="PLoS ONE">
        <title>Poles Apart: Arctic and Antarctic Octadecabacter strains Share High Genome Plasticity and a New Type of Xanthorhodopsin.</title>
        <authorList>
            <person name="Vollmers J."/>
            <person name="Voget S."/>
            <person name="Dietrich S."/>
            <person name="Gollnow K."/>
            <person name="Smits M."/>
            <person name="Meyer K."/>
            <person name="Brinkhoff T."/>
            <person name="Simon M."/>
            <person name="Daniel R."/>
        </authorList>
    </citation>
    <scope>NUCLEOTIDE SEQUENCE [LARGE SCALE GENOMIC DNA]</scope>
    <source>
        <strain evidence="2 3">238</strain>
    </source>
</reference>
<feature type="compositionally biased region" description="Acidic residues" evidence="1">
    <location>
        <begin position="293"/>
        <end position="310"/>
    </location>
</feature>
<feature type="compositionally biased region" description="Basic and acidic residues" evidence="1">
    <location>
        <begin position="24"/>
        <end position="41"/>
    </location>
</feature>
<protein>
    <submittedName>
        <fullName evidence="2">Uncharacterized protein</fullName>
    </submittedName>
</protein>
<evidence type="ECO:0000313" key="3">
    <source>
        <dbReference type="Proteomes" id="UP000004688"/>
    </source>
</evidence>